<comment type="caution">
    <text evidence="1">The sequence shown here is derived from an EMBL/GenBank/DDBJ whole genome shotgun (WGS) entry which is preliminary data.</text>
</comment>
<organism evidence="1 2">
    <name type="scientific">Blepharisma stoltei</name>
    <dbReference type="NCBI Taxonomy" id="1481888"/>
    <lineage>
        <taxon>Eukaryota</taxon>
        <taxon>Sar</taxon>
        <taxon>Alveolata</taxon>
        <taxon>Ciliophora</taxon>
        <taxon>Postciliodesmatophora</taxon>
        <taxon>Heterotrichea</taxon>
        <taxon>Heterotrichida</taxon>
        <taxon>Blepharismidae</taxon>
        <taxon>Blepharisma</taxon>
    </lineage>
</organism>
<dbReference type="PANTHER" id="PTHR22684">
    <property type="entry name" value="NULP1-RELATED"/>
    <property type="match status" value="1"/>
</dbReference>
<evidence type="ECO:0008006" key="3">
    <source>
        <dbReference type="Google" id="ProtNLM"/>
    </source>
</evidence>
<dbReference type="GO" id="GO:1990112">
    <property type="term" value="C:RQC complex"/>
    <property type="evidence" value="ECO:0007669"/>
    <property type="project" value="TreeGrafter"/>
</dbReference>
<dbReference type="EMBL" id="CAJZBQ010000043">
    <property type="protein sequence ID" value="CAG9327341.1"/>
    <property type="molecule type" value="Genomic_DNA"/>
</dbReference>
<sequence length="538" mass="61944">MSLRQVRKILESQKSTENLDSENSSEEEIMAQPSNKFSDFVIISSSESEENEFESIDHEEEKLPVTKIAAPRKKEEIVTGDVDSLLEELKTIKSVDDAFHMQSTVSCLKRQAKHFDPRPELALLFPEENKGQRDSHVTQRKMILTPDKQNWPTNINYLLEMERCPDSSRHIFNFKPSKGYSKLHSQYMDSLIGNDLNAVNDFLKTYPFHIEGLYQLSIALQMRGNYNDLENLLERILYSFQLSFHHQFSPIGNGLELDIAANTYNRIFYKSLYMYAECLGRKGCVKAALEFVKFILSLNPHDDPLGCLLLIDYYSIKAKRLDYFLRFADSFMQEFYGTGNLLMMPNILYSFALCKALRDRYLEITSEDIERAKAIGNLSELTGENSSVALIIAIICYPNIAKSLLKRLVPSFVPTEDKREPGILGDYQKIADIHAARVEELWRQEYIINWLKNGLLSASFLIGTKDDLISDRNFEGIFNRYNSLELADFSNVPRLVAPPEFQIGREENHQNGNLDPNANPFYLFFATLLPWNFVNFAN</sequence>
<protein>
    <recommendedName>
        <fullName evidence="3">Transcription factor 25</fullName>
    </recommendedName>
</protein>
<reference evidence="1" key="1">
    <citation type="submission" date="2021-09" db="EMBL/GenBank/DDBJ databases">
        <authorList>
            <consortium name="AG Swart"/>
            <person name="Singh M."/>
            <person name="Singh A."/>
            <person name="Seah K."/>
            <person name="Emmerich C."/>
        </authorList>
    </citation>
    <scope>NUCLEOTIDE SEQUENCE</scope>
    <source>
        <strain evidence="1">ATCC30299</strain>
    </source>
</reference>
<dbReference type="InterPro" id="IPR011990">
    <property type="entry name" value="TPR-like_helical_dom_sf"/>
</dbReference>
<dbReference type="InterPro" id="IPR006994">
    <property type="entry name" value="TCF25/Rqc1"/>
</dbReference>
<keyword evidence="2" id="KW-1185">Reference proteome</keyword>
<accession>A0AAU9JLZ8</accession>
<proteinExistence type="predicted"/>
<dbReference type="AlphaFoldDB" id="A0AAU9JLZ8"/>
<dbReference type="Proteomes" id="UP001162131">
    <property type="component" value="Unassembled WGS sequence"/>
</dbReference>
<dbReference type="SUPFAM" id="SSF48452">
    <property type="entry name" value="TPR-like"/>
    <property type="match status" value="1"/>
</dbReference>
<dbReference type="PANTHER" id="PTHR22684:SF0">
    <property type="entry name" value="RIBOSOME QUALITY CONTROL COMPLEX SUBUNIT TCF25"/>
    <property type="match status" value="1"/>
</dbReference>
<name>A0AAU9JLZ8_9CILI</name>
<evidence type="ECO:0000313" key="2">
    <source>
        <dbReference type="Proteomes" id="UP001162131"/>
    </source>
</evidence>
<evidence type="ECO:0000313" key="1">
    <source>
        <dbReference type="EMBL" id="CAG9327341.1"/>
    </source>
</evidence>
<gene>
    <name evidence="1" type="ORF">BSTOLATCC_MIC43380</name>
</gene>
<dbReference type="Pfam" id="PF04910">
    <property type="entry name" value="Tcf25"/>
    <property type="match status" value="1"/>
</dbReference>